<name>A0ABP1FYI6_9CHLO</name>
<accession>A0ABP1FYI6</accession>
<dbReference type="EMBL" id="CAXHTA020000011">
    <property type="protein sequence ID" value="CAL5224546.1"/>
    <property type="molecule type" value="Genomic_DNA"/>
</dbReference>
<feature type="compositionally biased region" description="Gly residues" evidence="1">
    <location>
        <begin position="1"/>
        <end position="10"/>
    </location>
</feature>
<protein>
    <submittedName>
        <fullName evidence="2">G7245 protein</fullName>
    </submittedName>
</protein>
<evidence type="ECO:0000313" key="2">
    <source>
        <dbReference type="EMBL" id="CAL5224546.1"/>
    </source>
</evidence>
<keyword evidence="3" id="KW-1185">Reference proteome</keyword>
<dbReference type="Proteomes" id="UP001497392">
    <property type="component" value="Unassembled WGS sequence"/>
</dbReference>
<sequence>MQGSQTGGGSSPAQGGTPGQRHAPLSTGLESMQERLATGKGFFKQQHAMQRARAAGVDPYTAIAQRFGMPPPFLDCMMPGGPGWPEGVGVQYEADEDYVPGEGHYTPPGELPAGTPAGLTRSQLVEVSGAGLGRGNFGAQICINGRYYKAAAQPAAHQSSAEGGAAQS</sequence>
<reference evidence="2 3" key="1">
    <citation type="submission" date="2024-06" db="EMBL/GenBank/DDBJ databases">
        <authorList>
            <person name="Kraege A."/>
            <person name="Thomma B."/>
        </authorList>
    </citation>
    <scope>NUCLEOTIDE SEQUENCE [LARGE SCALE GENOMIC DNA]</scope>
</reference>
<evidence type="ECO:0000313" key="3">
    <source>
        <dbReference type="Proteomes" id="UP001497392"/>
    </source>
</evidence>
<proteinExistence type="predicted"/>
<comment type="caution">
    <text evidence="2">The sequence shown here is derived from an EMBL/GenBank/DDBJ whole genome shotgun (WGS) entry which is preliminary data.</text>
</comment>
<feature type="region of interest" description="Disordered" evidence="1">
    <location>
        <begin position="1"/>
        <end position="25"/>
    </location>
</feature>
<gene>
    <name evidence="2" type="primary">g7245</name>
    <name evidence="2" type="ORF">VP750_LOCUS6205</name>
</gene>
<evidence type="ECO:0000256" key="1">
    <source>
        <dbReference type="SAM" id="MobiDB-lite"/>
    </source>
</evidence>
<organism evidence="2 3">
    <name type="scientific">Coccomyxa viridis</name>
    <dbReference type="NCBI Taxonomy" id="1274662"/>
    <lineage>
        <taxon>Eukaryota</taxon>
        <taxon>Viridiplantae</taxon>
        <taxon>Chlorophyta</taxon>
        <taxon>core chlorophytes</taxon>
        <taxon>Trebouxiophyceae</taxon>
        <taxon>Trebouxiophyceae incertae sedis</taxon>
        <taxon>Coccomyxaceae</taxon>
        <taxon>Coccomyxa</taxon>
    </lineage>
</organism>